<name>A0A263D508_9PSEU</name>
<comment type="caution">
    <text evidence="2">The sequence shown here is derived from an EMBL/GenBank/DDBJ whole genome shotgun (WGS) entry which is preliminary data.</text>
</comment>
<reference evidence="2 3" key="1">
    <citation type="submission" date="2017-07" db="EMBL/GenBank/DDBJ databases">
        <title>Amycolatopsis antarcticus sp. nov., isolated from the surface of an Antarcticus brown macroalga.</title>
        <authorList>
            <person name="Wang J."/>
            <person name="Leiva S."/>
            <person name="Huang J."/>
            <person name="Huang Y."/>
        </authorList>
    </citation>
    <scope>NUCLEOTIDE SEQUENCE [LARGE SCALE GENOMIC DNA]</scope>
    <source>
        <strain evidence="2 3">AU-G6</strain>
    </source>
</reference>
<keyword evidence="3" id="KW-1185">Reference proteome</keyword>
<sequence>MTRNRPDYNFLAIAFGGIVFVLGLTLVSGAAPEADREGPVYCGDREMRPGGVCTTFGRGVETSSRDYGTMAVEQLQGHGWVVWLLCLGVLTSLGAALVTGLYIHYVRSLAGRNS</sequence>
<dbReference type="Proteomes" id="UP000242444">
    <property type="component" value="Unassembled WGS sequence"/>
</dbReference>
<evidence type="ECO:0000256" key="1">
    <source>
        <dbReference type="SAM" id="Phobius"/>
    </source>
</evidence>
<evidence type="ECO:0000313" key="2">
    <source>
        <dbReference type="EMBL" id="OZM73540.1"/>
    </source>
</evidence>
<keyword evidence="1" id="KW-0812">Transmembrane</keyword>
<gene>
    <name evidence="2" type="ORF">CFN78_08340</name>
</gene>
<dbReference type="EMBL" id="NKYE01000004">
    <property type="protein sequence ID" value="OZM73540.1"/>
    <property type="molecule type" value="Genomic_DNA"/>
</dbReference>
<keyword evidence="1" id="KW-1133">Transmembrane helix</keyword>
<evidence type="ECO:0000313" key="3">
    <source>
        <dbReference type="Proteomes" id="UP000242444"/>
    </source>
</evidence>
<dbReference type="InParanoid" id="A0A263D508"/>
<dbReference type="AlphaFoldDB" id="A0A263D508"/>
<dbReference type="RefSeq" id="WP_094862056.1">
    <property type="nucleotide sequence ID" value="NZ_NKYE01000004.1"/>
</dbReference>
<feature type="transmembrane region" description="Helical" evidence="1">
    <location>
        <begin position="80"/>
        <end position="103"/>
    </location>
</feature>
<protein>
    <submittedName>
        <fullName evidence="2">Uncharacterized protein</fullName>
    </submittedName>
</protein>
<feature type="transmembrane region" description="Helical" evidence="1">
    <location>
        <begin position="12"/>
        <end position="31"/>
    </location>
</feature>
<accession>A0A263D508</accession>
<keyword evidence="1" id="KW-0472">Membrane</keyword>
<proteinExistence type="predicted"/>
<organism evidence="2 3">
    <name type="scientific">Amycolatopsis antarctica</name>
    <dbReference type="NCBI Taxonomy" id="1854586"/>
    <lineage>
        <taxon>Bacteria</taxon>
        <taxon>Bacillati</taxon>
        <taxon>Actinomycetota</taxon>
        <taxon>Actinomycetes</taxon>
        <taxon>Pseudonocardiales</taxon>
        <taxon>Pseudonocardiaceae</taxon>
        <taxon>Amycolatopsis</taxon>
    </lineage>
</organism>